<dbReference type="Pfam" id="PF00884">
    <property type="entry name" value="Sulfatase"/>
    <property type="match status" value="1"/>
</dbReference>
<dbReference type="InterPro" id="IPR050738">
    <property type="entry name" value="Sulfatase"/>
</dbReference>
<keyword evidence="5" id="KW-1185">Reference proteome</keyword>
<evidence type="ECO:0000313" key="5">
    <source>
        <dbReference type="Proteomes" id="UP000428260"/>
    </source>
</evidence>
<proteinExistence type="inferred from homology"/>
<evidence type="ECO:0000313" key="4">
    <source>
        <dbReference type="EMBL" id="QGY47822.1"/>
    </source>
</evidence>
<sequence>MPVLKQINYLKILIMFKRINITSFFLVGAIILSLSIPAGAQISQKKPNIILIQVDQMRPDHLNQMPKLMTLAKDGVVFEHAYTAAPLCQPSRTSIITGLYPSRTKIYGNQTGPIHNDLRDETFMNHLQNAGYFTALIGKHHYIDRYAVGIDVTKEDKAEIGKYGIDYLVQCLDVGEHIPNNDNTENIDDYINYLKQKGLLEKYFNEVREGIRSGHHPLAPDDSEDGFIGLQAADFIKKYDKVEPFYLNVSFIGPHPPYMVPGEVKTKPEDTKPPKLASPSSNTSRRRAVYADMCANIDHYIGNIIETLESKKYLDNTVILFVSDHGDNLGDYGIWDKRYFYEQSVGVPLVIYGKGVPGRNIRFGSVRSKALVSTLDIYPTILSVAGVDISDLDRPGKNLIEIAKGNPSALRSAVFSELGTCAMIRTASWKMVFDPEQGGTCYLFNLINDPEEKNNLSGMPGYEAITADLTSQLLSKYITNFQTTQGKEQIRLQKVRVRSKD</sequence>
<dbReference type="EMBL" id="CP046401">
    <property type="protein sequence ID" value="QGY47822.1"/>
    <property type="molecule type" value="Genomic_DNA"/>
</dbReference>
<dbReference type="PANTHER" id="PTHR42693:SF33">
    <property type="entry name" value="ARYLSULFATASE"/>
    <property type="match status" value="1"/>
</dbReference>
<name>A0A6I6K5S1_9BACT</name>
<dbReference type="GO" id="GO:0004065">
    <property type="term" value="F:arylsulfatase activity"/>
    <property type="evidence" value="ECO:0007669"/>
    <property type="project" value="TreeGrafter"/>
</dbReference>
<dbReference type="Proteomes" id="UP000428260">
    <property type="component" value="Chromosome"/>
</dbReference>
<dbReference type="KEGG" id="mcos:GM418_30450"/>
<dbReference type="InterPro" id="IPR017850">
    <property type="entry name" value="Alkaline_phosphatase_core_sf"/>
</dbReference>
<dbReference type="InterPro" id="IPR000917">
    <property type="entry name" value="Sulfatase_N"/>
</dbReference>
<dbReference type="GO" id="GO:0016740">
    <property type="term" value="F:transferase activity"/>
    <property type="evidence" value="ECO:0007669"/>
    <property type="project" value="UniProtKB-KW"/>
</dbReference>
<comment type="similarity">
    <text evidence="1">Belongs to the sulfatase family.</text>
</comment>
<reference evidence="4 5" key="1">
    <citation type="submission" date="2019-11" db="EMBL/GenBank/DDBJ databases">
        <authorList>
            <person name="Zheng R.K."/>
            <person name="Sun C.M."/>
        </authorList>
    </citation>
    <scope>NUCLEOTIDE SEQUENCE [LARGE SCALE GENOMIC DNA]</scope>
    <source>
        <strain evidence="4 5">WC007</strain>
    </source>
</reference>
<feature type="domain" description="Sulfatase N-terminal" evidence="3">
    <location>
        <begin position="47"/>
        <end position="387"/>
    </location>
</feature>
<protein>
    <submittedName>
        <fullName evidence="4">Sulfatase-like hydrolase/transferase</fullName>
    </submittedName>
</protein>
<evidence type="ECO:0000256" key="2">
    <source>
        <dbReference type="SAM" id="MobiDB-lite"/>
    </source>
</evidence>
<feature type="region of interest" description="Disordered" evidence="2">
    <location>
        <begin position="262"/>
        <end position="284"/>
    </location>
</feature>
<evidence type="ECO:0000259" key="3">
    <source>
        <dbReference type="Pfam" id="PF00884"/>
    </source>
</evidence>
<dbReference type="PANTHER" id="PTHR42693">
    <property type="entry name" value="ARYLSULFATASE FAMILY MEMBER"/>
    <property type="match status" value="1"/>
</dbReference>
<dbReference type="AlphaFoldDB" id="A0A6I6K5S1"/>
<dbReference type="Gene3D" id="3.40.720.10">
    <property type="entry name" value="Alkaline Phosphatase, subunit A"/>
    <property type="match status" value="1"/>
</dbReference>
<keyword evidence="4" id="KW-0378">Hydrolase</keyword>
<accession>A0A6I6K5S1</accession>
<evidence type="ECO:0000256" key="1">
    <source>
        <dbReference type="ARBA" id="ARBA00008779"/>
    </source>
</evidence>
<keyword evidence="4" id="KW-0808">Transferase</keyword>
<organism evidence="4 5">
    <name type="scientific">Maribellus comscasis</name>
    <dbReference type="NCBI Taxonomy" id="2681766"/>
    <lineage>
        <taxon>Bacteria</taxon>
        <taxon>Pseudomonadati</taxon>
        <taxon>Bacteroidota</taxon>
        <taxon>Bacteroidia</taxon>
        <taxon>Marinilabiliales</taxon>
        <taxon>Prolixibacteraceae</taxon>
        <taxon>Maribellus</taxon>
    </lineage>
</organism>
<dbReference type="SUPFAM" id="SSF53649">
    <property type="entry name" value="Alkaline phosphatase-like"/>
    <property type="match status" value="1"/>
</dbReference>
<gene>
    <name evidence="4" type="ORF">GM418_30450</name>
</gene>
<feature type="compositionally biased region" description="Basic and acidic residues" evidence="2">
    <location>
        <begin position="264"/>
        <end position="273"/>
    </location>
</feature>